<name>A0A4Q7M5W5_9MICO</name>
<dbReference type="InterPro" id="IPR011991">
    <property type="entry name" value="ArsR-like_HTH"/>
</dbReference>
<feature type="domain" description="HTH arsR-type" evidence="4">
    <location>
        <begin position="1"/>
        <end position="82"/>
    </location>
</feature>
<sequence length="271" mass="28990">MFTEERRQVILSALSVHGSSSVADLSRMVRSSEITIRRDLKALEEAGLVVRHRGGASVGRSSMDEPSYREKAVVAAEEKLAMAALAAELVDDGDVIMLCAGTTTQALAQRLTRRRLMVATTSVLVANALFDAPDVEVLLIGGILRGSIRGVIGGEAEKAVSRLRFHKVFLSGNGLTAANGLSTPNMHVASIDRAAVESAKRVMVLADHTKIGIDSMVQTVPTDRIDTLVTDPRADAEELERLGSAGVRLRVAVPAEAFGDERPRALDARTR</sequence>
<keyword evidence="7" id="KW-1185">Reference proteome</keyword>
<dbReference type="PANTHER" id="PTHR30363">
    <property type="entry name" value="HTH-TYPE TRANSCRIPTIONAL REGULATOR SRLR-RELATED"/>
    <property type="match status" value="1"/>
</dbReference>
<dbReference type="AlphaFoldDB" id="A0A4Q7M5W5"/>
<feature type="domain" description="HTH deoR-type" evidence="5">
    <location>
        <begin position="3"/>
        <end position="58"/>
    </location>
</feature>
<dbReference type="InterPro" id="IPR001845">
    <property type="entry name" value="HTH_ArsR_DNA-bd_dom"/>
</dbReference>
<evidence type="ECO:0000256" key="2">
    <source>
        <dbReference type="ARBA" id="ARBA00023125"/>
    </source>
</evidence>
<dbReference type="InterPro" id="IPR037171">
    <property type="entry name" value="NagB/RpiA_transferase-like"/>
</dbReference>
<dbReference type="SUPFAM" id="SSF46785">
    <property type="entry name" value="Winged helix' DNA-binding domain"/>
    <property type="match status" value="1"/>
</dbReference>
<reference evidence="6 7" key="1">
    <citation type="submission" date="2019-02" db="EMBL/GenBank/DDBJ databases">
        <title>Genomic Encyclopedia of Type Strains, Phase IV (KMG-IV): sequencing the most valuable type-strain genomes for metagenomic binning, comparative biology and taxonomic classification.</title>
        <authorList>
            <person name="Goeker M."/>
        </authorList>
    </citation>
    <scope>NUCLEOTIDE SEQUENCE [LARGE SCALE GENOMIC DNA]</scope>
    <source>
        <strain evidence="6 7">DSM 43045</strain>
    </source>
</reference>
<proteinExistence type="predicted"/>
<dbReference type="Pfam" id="PF00455">
    <property type="entry name" value="DeoRC"/>
    <property type="match status" value="1"/>
</dbReference>
<dbReference type="InterPro" id="IPR036390">
    <property type="entry name" value="WH_DNA-bd_sf"/>
</dbReference>
<evidence type="ECO:0000313" key="7">
    <source>
        <dbReference type="Proteomes" id="UP000293289"/>
    </source>
</evidence>
<dbReference type="SMART" id="SM01134">
    <property type="entry name" value="DeoRC"/>
    <property type="match status" value="1"/>
</dbReference>
<evidence type="ECO:0000256" key="3">
    <source>
        <dbReference type="ARBA" id="ARBA00023163"/>
    </source>
</evidence>
<dbReference type="OrthoDB" id="7688673at2"/>
<keyword evidence="3" id="KW-0804">Transcription</keyword>
<dbReference type="GO" id="GO:0003677">
    <property type="term" value="F:DNA binding"/>
    <property type="evidence" value="ECO:0007669"/>
    <property type="project" value="UniProtKB-KW"/>
</dbReference>
<dbReference type="PROSITE" id="PS50987">
    <property type="entry name" value="HTH_ARSR_2"/>
    <property type="match status" value="1"/>
</dbReference>
<dbReference type="PANTHER" id="PTHR30363:SF44">
    <property type="entry name" value="AGA OPERON TRANSCRIPTIONAL REPRESSOR-RELATED"/>
    <property type="match status" value="1"/>
</dbReference>
<dbReference type="InterPro" id="IPR014036">
    <property type="entry name" value="DeoR-like_C"/>
</dbReference>
<evidence type="ECO:0000259" key="5">
    <source>
        <dbReference type="PROSITE" id="PS51000"/>
    </source>
</evidence>
<dbReference type="InterPro" id="IPR036388">
    <property type="entry name" value="WH-like_DNA-bd_sf"/>
</dbReference>
<dbReference type="PRINTS" id="PR00037">
    <property type="entry name" value="HTHLACR"/>
</dbReference>
<keyword evidence="2" id="KW-0238">DNA-binding</keyword>
<dbReference type="PROSITE" id="PS00894">
    <property type="entry name" value="HTH_DEOR_1"/>
    <property type="match status" value="1"/>
</dbReference>
<gene>
    <name evidence="6" type="ORF">EV187_3268</name>
</gene>
<dbReference type="GO" id="GO:0003700">
    <property type="term" value="F:DNA-binding transcription factor activity"/>
    <property type="evidence" value="ECO:0007669"/>
    <property type="project" value="InterPro"/>
</dbReference>
<dbReference type="EMBL" id="SGWY01000004">
    <property type="protein sequence ID" value="RZS63366.1"/>
    <property type="molecule type" value="Genomic_DNA"/>
</dbReference>
<protein>
    <submittedName>
        <fullName evidence="6">DeoR family transcriptional regulator</fullName>
    </submittedName>
</protein>
<evidence type="ECO:0000259" key="4">
    <source>
        <dbReference type="PROSITE" id="PS50987"/>
    </source>
</evidence>
<dbReference type="CDD" id="cd00090">
    <property type="entry name" value="HTH_ARSR"/>
    <property type="match status" value="1"/>
</dbReference>
<dbReference type="InterPro" id="IPR018356">
    <property type="entry name" value="Tscrpt_reg_HTH_DeoR_CS"/>
</dbReference>
<dbReference type="SMART" id="SM00420">
    <property type="entry name" value="HTH_DEOR"/>
    <property type="match status" value="1"/>
</dbReference>
<dbReference type="RefSeq" id="WP_130354135.1">
    <property type="nucleotide sequence ID" value="NZ_SGWY01000004.1"/>
</dbReference>
<dbReference type="Pfam" id="PF08220">
    <property type="entry name" value="HTH_DeoR"/>
    <property type="match status" value="1"/>
</dbReference>
<evidence type="ECO:0000256" key="1">
    <source>
        <dbReference type="ARBA" id="ARBA00023015"/>
    </source>
</evidence>
<dbReference type="PROSITE" id="PS51000">
    <property type="entry name" value="HTH_DEOR_2"/>
    <property type="match status" value="1"/>
</dbReference>
<comment type="caution">
    <text evidence="6">The sequence shown here is derived from an EMBL/GenBank/DDBJ whole genome shotgun (WGS) entry which is preliminary data.</text>
</comment>
<dbReference type="InterPro" id="IPR050313">
    <property type="entry name" value="Carb_Metab_HTH_regulators"/>
</dbReference>
<accession>A0A4Q7M5W5</accession>
<organism evidence="6 7">
    <name type="scientific">Agromyces ramosus</name>
    <dbReference type="NCBI Taxonomy" id="33879"/>
    <lineage>
        <taxon>Bacteria</taxon>
        <taxon>Bacillati</taxon>
        <taxon>Actinomycetota</taxon>
        <taxon>Actinomycetes</taxon>
        <taxon>Micrococcales</taxon>
        <taxon>Microbacteriaceae</taxon>
        <taxon>Agromyces</taxon>
    </lineage>
</organism>
<keyword evidence="1" id="KW-0805">Transcription regulation</keyword>
<dbReference type="Proteomes" id="UP000293289">
    <property type="component" value="Unassembled WGS sequence"/>
</dbReference>
<dbReference type="InterPro" id="IPR001034">
    <property type="entry name" value="DeoR_HTH"/>
</dbReference>
<evidence type="ECO:0000313" key="6">
    <source>
        <dbReference type="EMBL" id="RZS63366.1"/>
    </source>
</evidence>
<dbReference type="SUPFAM" id="SSF100950">
    <property type="entry name" value="NagB/RpiA/CoA transferase-like"/>
    <property type="match status" value="1"/>
</dbReference>
<dbReference type="Gene3D" id="1.10.10.10">
    <property type="entry name" value="Winged helix-like DNA-binding domain superfamily/Winged helix DNA-binding domain"/>
    <property type="match status" value="1"/>
</dbReference>